<evidence type="ECO:0000313" key="3">
    <source>
        <dbReference type="EMBL" id="MDA0140824.1"/>
    </source>
</evidence>
<dbReference type="EMBL" id="JAPCID010000045">
    <property type="protein sequence ID" value="MDA0140824.1"/>
    <property type="molecule type" value="Genomic_DNA"/>
</dbReference>
<dbReference type="RefSeq" id="WP_202958188.1">
    <property type="nucleotide sequence ID" value="NZ_JAPCID010000045.1"/>
</dbReference>
<dbReference type="Gene3D" id="1.10.10.10">
    <property type="entry name" value="Winged helix-like DNA-binding domain superfamily/Winged helix DNA-binding domain"/>
    <property type="match status" value="1"/>
</dbReference>
<dbReference type="InterPro" id="IPR039420">
    <property type="entry name" value="WalR-like"/>
</dbReference>
<dbReference type="Pfam" id="PF13191">
    <property type="entry name" value="AAA_16"/>
    <property type="match status" value="1"/>
</dbReference>
<feature type="domain" description="HTH luxR-type" evidence="2">
    <location>
        <begin position="788"/>
        <end position="853"/>
    </location>
</feature>
<keyword evidence="4" id="KW-1185">Reference proteome</keyword>
<dbReference type="SMART" id="SM00421">
    <property type="entry name" value="HTH_LUXR"/>
    <property type="match status" value="1"/>
</dbReference>
<dbReference type="PANTHER" id="PTHR43214:SF42">
    <property type="entry name" value="TRANSCRIPTIONAL REGULATORY PROTEIN DESR"/>
    <property type="match status" value="1"/>
</dbReference>
<name>A0ABT4RQI8_9ACTN</name>
<evidence type="ECO:0000313" key="4">
    <source>
        <dbReference type="Proteomes" id="UP001147700"/>
    </source>
</evidence>
<dbReference type="SUPFAM" id="SSF46894">
    <property type="entry name" value="C-terminal effector domain of the bipartite response regulators"/>
    <property type="match status" value="1"/>
</dbReference>
<keyword evidence="1" id="KW-0238">DNA-binding</keyword>
<accession>A0ABT4RQI8</accession>
<dbReference type="PROSITE" id="PS50043">
    <property type="entry name" value="HTH_LUXR_2"/>
    <property type="match status" value="1"/>
</dbReference>
<protein>
    <submittedName>
        <fullName evidence="3">AAA family ATPase</fullName>
    </submittedName>
</protein>
<evidence type="ECO:0000256" key="1">
    <source>
        <dbReference type="ARBA" id="ARBA00023125"/>
    </source>
</evidence>
<dbReference type="InterPro" id="IPR041664">
    <property type="entry name" value="AAA_16"/>
</dbReference>
<dbReference type="InterPro" id="IPR036388">
    <property type="entry name" value="WH-like_DNA-bd_sf"/>
</dbReference>
<proteinExistence type="predicted"/>
<gene>
    <name evidence="3" type="ORF">OJ962_25230</name>
</gene>
<comment type="caution">
    <text evidence="3">The sequence shown here is derived from an EMBL/GenBank/DDBJ whole genome shotgun (WGS) entry which is preliminary data.</text>
</comment>
<dbReference type="Proteomes" id="UP001147700">
    <property type="component" value="Unassembled WGS sequence"/>
</dbReference>
<sequence length="854" mass="88723">MGTLIGREDELARLDEVLRAGGALMVRGPRGCGVSALLDGAVEKAGARGLGVLRAVGVEAESGFPYAGLHALLRPLRRAVEALPAEPGEALRASFGFSEGVVPADEVAAALVALARDAEPGVVCVDDWQWVDAESRAAISAFIGAGVGVPVLLGGHGDGVAGVDELVVGPLDPVSAAALLDDTLPLLVRERVLREAAGRPLALMELPAAYAAVGDGVLLGSWAPLTPALEEAFGAEDLPSACAHALLLAALDDAERLHDVLAAAGAATADVLAPAVAAGLVEVDGDRLRFAHPLTRSAVRHAASPAARAAGHAALAAGIAARDPDRAVWHRVVGAPGTDEGLASELEAVALRSRDRGDYERAAAGLRRAANLTPAGPERSRRLLLAAELAAEIGGVDVATRLLEDVVPAHVDDTGRVRALVLRPRVSPGTLAATARTCVDPELALRLWWRATTETQASAGDGAALAHEALVSAPTLTVAADGRPTDRSVSLAYRGKSTTRGAEQPVALALRGYLALVTGDLRGAAALLERAVHELRAQRRRTRLGQVLALAAHARLGVSDLDRAWEDGLESAALCRQVRQPLWGALARTALARIAALRGDEDAAEEHAGEAERIALRVKGASVLAAVQQARGALALGAGRPGEAFAHLRRPFDPTDPAYDLGTALTALDDLAESATTDEERAFVRDQLAAAGDRAALAQAHATLVLAEDGDADAAFERAAAVIGEDVPLAHARMLLVHGMRVRRNRRPADSRTPLRAAAATFERLGAKPWAEKAQRELAATAETAHRSEATVDRLTPRELEIARLVARGLTNPAIAADLALSPRTVGHHLGKIFPKLDVSSRANVGAALERLGY</sequence>
<evidence type="ECO:0000259" key="2">
    <source>
        <dbReference type="PROSITE" id="PS50043"/>
    </source>
</evidence>
<dbReference type="InterPro" id="IPR016032">
    <property type="entry name" value="Sig_transdc_resp-reg_C-effctor"/>
</dbReference>
<dbReference type="CDD" id="cd06170">
    <property type="entry name" value="LuxR_C_like"/>
    <property type="match status" value="1"/>
</dbReference>
<dbReference type="InterPro" id="IPR000792">
    <property type="entry name" value="Tscrpt_reg_LuxR_C"/>
</dbReference>
<dbReference type="Pfam" id="PF00196">
    <property type="entry name" value="GerE"/>
    <property type="match status" value="1"/>
</dbReference>
<reference evidence="3" key="1">
    <citation type="submission" date="2022-10" db="EMBL/GenBank/DDBJ databases">
        <title>The WGS of Solirubrobacter sp. CPCC 204708.</title>
        <authorList>
            <person name="Jiang Z."/>
        </authorList>
    </citation>
    <scope>NUCLEOTIDE SEQUENCE</scope>
    <source>
        <strain evidence="3">CPCC 204708</strain>
    </source>
</reference>
<dbReference type="PRINTS" id="PR00038">
    <property type="entry name" value="HTHLUXR"/>
</dbReference>
<dbReference type="PANTHER" id="PTHR43214">
    <property type="entry name" value="TWO-COMPONENT RESPONSE REGULATOR"/>
    <property type="match status" value="1"/>
</dbReference>
<organism evidence="3 4">
    <name type="scientific">Solirubrobacter deserti</name>
    <dbReference type="NCBI Taxonomy" id="2282478"/>
    <lineage>
        <taxon>Bacteria</taxon>
        <taxon>Bacillati</taxon>
        <taxon>Actinomycetota</taxon>
        <taxon>Thermoleophilia</taxon>
        <taxon>Solirubrobacterales</taxon>
        <taxon>Solirubrobacteraceae</taxon>
        <taxon>Solirubrobacter</taxon>
    </lineage>
</organism>